<protein>
    <recommendedName>
        <fullName evidence="3">DUF600 family protein</fullName>
    </recommendedName>
</protein>
<reference evidence="1 2" key="1">
    <citation type="submission" date="2020-03" db="EMBL/GenBank/DDBJ databases">
        <title>Soil Listeria distribution.</title>
        <authorList>
            <person name="Liao J."/>
            <person name="Wiedmann M."/>
        </authorList>
    </citation>
    <scope>NUCLEOTIDE SEQUENCE [LARGE SCALE GENOMIC DNA]</scope>
    <source>
        <strain evidence="1 2">FSL L7-0123</strain>
    </source>
</reference>
<dbReference type="Gene3D" id="3.30.500.20">
    <property type="entry name" value="BH3703-like domains"/>
    <property type="match status" value="1"/>
</dbReference>
<dbReference type="Proteomes" id="UP000559864">
    <property type="component" value="Unassembled WGS sequence"/>
</dbReference>
<comment type="caution">
    <text evidence="1">The sequence shown here is derived from an EMBL/GenBank/DDBJ whole genome shotgun (WGS) entry which is preliminary data.</text>
</comment>
<proteinExistence type="predicted"/>
<dbReference type="EMBL" id="JAARZC010000001">
    <property type="protein sequence ID" value="MBC2248954.1"/>
    <property type="molecule type" value="Genomic_DNA"/>
</dbReference>
<accession>A0A7X0ZBW2</accession>
<organism evidence="1 2">
    <name type="scientific">Listeria cossartiae subsp. cayugensis</name>
    <dbReference type="NCBI Taxonomy" id="2713505"/>
    <lineage>
        <taxon>Bacteria</taxon>
        <taxon>Bacillati</taxon>
        <taxon>Bacillota</taxon>
        <taxon>Bacilli</taxon>
        <taxon>Bacillales</taxon>
        <taxon>Listeriaceae</taxon>
        <taxon>Listeria</taxon>
        <taxon>Listeria cossartiae</taxon>
    </lineage>
</organism>
<evidence type="ECO:0008006" key="3">
    <source>
        <dbReference type="Google" id="ProtNLM"/>
    </source>
</evidence>
<gene>
    <name evidence="1" type="ORF">HCB49_02925</name>
</gene>
<name>A0A7X0ZBW2_9LIST</name>
<dbReference type="AlphaFoldDB" id="A0A7X0ZBW2"/>
<sequence length="152" mass="18086">MFDLKEFHEKQNNIIRELIQLAIDMFPEKNMADKIYVYGNMEESYFYNVLFEYQGRVFQKEDLFNQLGISKDIVSERVTNSLSEGNDNLIALKQEYLITNQQPPESIKLVYNSQTGQMSMYINYDKVTTMEYSKRADFLKWKQELNEEISKS</sequence>
<evidence type="ECO:0000313" key="1">
    <source>
        <dbReference type="EMBL" id="MBC2248954.1"/>
    </source>
</evidence>
<evidence type="ECO:0000313" key="2">
    <source>
        <dbReference type="Proteomes" id="UP000559864"/>
    </source>
</evidence>
<dbReference type="RefSeq" id="WP_185604064.1">
    <property type="nucleotide sequence ID" value="NZ_JAARZC010000001.1"/>
</dbReference>